<feature type="compositionally biased region" description="Polar residues" evidence="1">
    <location>
        <begin position="113"/>
        <end position="138"/>
    </location>
</feature>
<protein>
    <submittedName>
        <fullName evidence="2">Uncharacterized protein</fullName>
    </submittedName>
</protein>
<dbReference type="Proteomes" id="UP000053820">
    <property type="component" value="Unassembled WGS sequence"/>
</dbReference>
<evidence type="ECO:0000313" key="3">
    <source>
        <dbReference type="Proteomes" id="UP000053820"/>
    </source>
</evidence>
<dbReference type="OrthoDB" id="192748at2759"/>
<evidence type="ECO:0000256" key="1">
    <source>
        <dbReference type="SAM" id="MobiDB-lite"/>
    </source>
</evidence>
<feature type="region of interest" description="Disordered" evidence="1">
    <location>
        <begin position="23"/>
        <end position="52"/>
    </location>
</feature>
<feature type="region of interest" description="Disordered" evidence="1">
    <location>
        <begin position="110"/>
        <end position="138"/>
    </location>
</feature>
<reference evidence="2 3" key="1">
    <citation type="submission" date="2014-04" db="EMBL/GenBank/DDBJ databases">
        <title>Evolutionary Origins and Diversification of the Mycorrhizal Mutualists.</title>
        <authorList>
            <consortium name="DOE Joint Genome Institute"/>
            <consortium name="Mycorrhizal Genomics Consortium"/>
            <person name="Kohler A."/>
            <person name="Kuo A."/>
            <person name="Nagy L.G."/>
            <person name="Floudas D."/>
            <person name="Copeland A."/>
            <person name="Barry K.W."/>
            <person name="Cichocki N."/>
            <person name="Veneault-Fourrey C."/>
            <person name="LaButti K."/>
            <person name="Lindquist E.A."/>
            <person name="Lipzen A."/>
            <person name="Lundell T."/>
            <person name="Morin E."/>
            <person name="Murat C."/>
            <person name="Riley R."/>
            <person name="Ohm R."/>
            <person name="Sun H."/>
            <person name="Tunlid A."/>
            <person name="Henrissat B."/>
            <person name="Grigoriev I.V."/>
            <person name="Hibbett D.S."/>
            <person name="Martin F."/>
        </authorList>
    </citation>
    <scope>NUCLEOTIDE SEQUENCE [LARGE SCALE GENOMIC DNA]</scope>
    <source>
        <strain evidence="2 3">MD-312</strain>
    </source>
</reference>
<accession>A0A0C9W9X9</accession>
<keyword evidence="3" id="KW-1185">Reference proteome</keyword>
<dbReference type="HOGENOM" id="CLU_154017_0_0_1"/>
<name>A0A0C9W9X9_9AGAM</name>
<feature type="compositionally biased region" description="Polar residues" evidence="1">
    <location>
        <begin position="23"/>
        <end position="48"/>
    </location>
</feature>
<organism evidence="2 3">
    <name type="scientific">Hydnomerulius pinastri MD-312</name>
    <dbReference type="NCBI Taxonomy" id="994086"/>
    <lineage>
        <taxon>Eukaryota</taxon>
        <taxon>Fungi</taxon>
        <taxon>Dikarya</taxon>
        <taxon>Basidiomycota</taxon>
        <taxon>Agaricomycotina</taxon>
        <taxon>Agaricomycetes</taxon>
        <taxon>Agaricomycetidae</taxon>
        <taxon>Boletales</taxon>
        <taxon>Boletales incertae sedis</taxon>
        <taxon>Leucogyrophana</taxon>
    </lineage>
</organism>
<sequence length="138" mass="15249">MLALRSATQATRLRVSLQGTARGFTSTKSQQVTQSRRGPSTEDNTSNDGGDFRPPWVYTASSFLRYTTIPIALAYCVFLADWGDREHVFMPLRKWVRQHTQSVFSLSPEETALVQQNGTSVPDGSSPSGNAESRQPNP</sequence>
<dbReference type="AlphaFoldDB" id="A0A0C9W9X9"/>
<evidence type="ECO:0000313" key="2">
    <source>
        <dbReference type="EMBL" id="KIJ64638.1"/>
    </source>
</evidence>
<gene>
    <name evidence="2" type="ORF">HYDPIDRAFT_112035</name>
</gene>
<proteinExistence type="predicted"/>
<dbReference type="EMBL" id="KN839846">
    <property type="protein sequence ID" value="KIJ64638.1"/>
    <property type="molecule type" value="Genomic_DNA"/>
</dbReference>